<dbReference type="RefSeq" id="WP_077998360.1">
    <property type="nucleotide sequence ID" value="NZ_JACIGN010000005.1"/>
</dbReference>
<accession>A0ABD5LTC8</accession>
<organism evidence="1 2">
    <name type="scientific">Agrobacterium radiobacter</name>
    <dbReference type="NCBI Taxonomy" id="362"/>
    <lineage>
        <taxon>Bacteria</taxon>
        <taxon>Pseudomonadati</taxon>
        <taxon>Pseudomonadota</taxon>
        <taxon>Alphaproteobacteria</taxon>
        <taxon>Hyphomicrobiales</taxon>
        <taxon>Rhizobiaceae</taxon>
        <taxon>Rhizobium/Agrobacterium group</taxon>
        <taxon>Agrobacterium</taxon>
        <taxon>Agrobacterium tumefaciens complex</taxon>
    </lineage>
</organism>
<dbReference type="Proteomes" id="UP001438189">
    <property type="component" value="Unassembled WGS sequence"/>
</dbReference>
<sequence length="80" mass="9219">MAPLQWVNQLGNHRYRPIKMDQYMRIAAQKQAGYHFELRGGTSLSKCLGITDRFSDDIDLRINPPDDMTVATGRNQDKPR</sequence>
<dbReference type="EMBL" id="JBETME010000021">
    <property type="protein sequence ID" value="MES4993790.1"/>
    <property type="molecule type" value="Genomic_DNA"/>
</dbReference>
<dbReference type="GeneID" id="97367773"/>
<evidence type="ECO:0000313" key="1">
    <source>
        <dbReference type="EMBL" id="MES4993790.1"/>
    </source>
</evidence>
<evidence type="ECO:0000313" key="2">
    <source>
        <dbReference type="Proteomes" id="UP001438189"/>
    </source>
</evidence>
<comment type="caution">
    <text evidence="1">The sequence shown here is derived from an EMBL/GenBank/DDBJ whole genome shotgun (WGS) entry which is preliminary data.</text>
</comment>
<keyword evidence="1" id="KW-0808">Transferase</keyword>
<dbReference type="GO" id="GO:0016740">
    <property type="term" value="F:transferase activity"/>
    <property type="evidence" value="ECO:0007669"/>
    <property type="project" value="UniProtKB-KW"/>
</dbReference>
<dbReference type="AlphaFoldDB" id="A0ABD5LTC8"/>
<dbReference type="Gene3D" id="3.10.450.620">
    <property type="entry name" value="JHP933, nucleotidyltransferase-like core domain"/>
    <property type="match status" value="1"/>
</dbReference>
<dbReference type="InterPro" id="IPR014942">
    <property type="entry name" value="AbiEii"/>
</dbReference>
<proteinExistence type="predicted"/>
<protein>
    <submittedName>
        <fullName evidence="1">Nucleotidyl transferase AbiEii/AbiGii toxin family protein</fullName>
    </submittedName>
</protein>
<dbReference type="Pfam" id="PF08843">
    <property type="entry name" value="AbiEii"/>
    <property type="match status" value="1"/>
</dbReference>
<gene>
    <name evidence="1" type="ORF">ABVB70_26200</name>
</gene>
<name>A0ABD5LTC8_AGRRD</name>
<reference evidence="1 2" key="1">
    <citation type="submission" date="2024-06" db="EMBL/GenBank/DDBJ databases">
        <title>Genome sequencing of Agrobacterium spp. from tobacco in Serbia.</title>
        <authorList>
            <person name="Ilicic R.J."/>
            <person name="Studholme D.J."/>
            <person name="Jelusic A."/>
            <person name="Barac G."/>
            <person name="Bagi F."/>
            <person name="Popovic Milovanovic T."/>
        </authorList>
    </citation>
    <scope>NUCLEOTIDE SEQUENCE [LARGE SCALE GENOMIC DNA]</scope>
    <source>
        <strain evidence="1 2">DA1</strain>
    </source>
</reference>